<dbReference type="GO" id="GO:0016125">
    <property type="term" value="P:sterol metabolic process"/>
    <property type="evidence" value="ECO:0007669"/>
    <property type="project" value="UniProtKB-UniRule"/>
</dbReference>
<dbReference type="GO" id="GO:0032541">
    <property type="term" value="C:cortical endoplasmic reticulum"/>
    <property type="evidence" value="ECO:0007669"/>
    <property type="project" value="TreeGrafter"/>
</dbReference>
<evidence type="ECO:0000256" key="7">
    <source>
        <dbReference type="ARBA" id="ARBA00023055"/>
    </source>
</evidence>
<protein>
    <recommendedName>
        <fullName evidence="10">Protein ARV</fullName>
    </recommendedName>
</protein>
<evidence type="ECO:0000256" key="10">
    <source>
        <dbReference type="RuleBase" id="RU368065"/>
    </source>
</evidence>
<evidence type="ECO:0000256" key="8">
    <source>
        <dbReference type="ARBA" id="ARBA00023098"/>
    </source>
</evidence>
<keyword evidence="8 10" id="KW-0443">Lipid metabolism</keyword>
<dbReference type="GeneID" id="111128071"/>
<keyword evidence="4 10" id="KW-0812">Transmembrane</keyword>
<evidence type="ECO:0000256" key="9">
    <source>
        <dbReference type="ARBA" id="ARBA00023136"/>
    </source>
</evidence>
<dbReference type="GO" id="GO:0032366">
    <property type="term" value="P:intracellular sterol transport"/>
    <property type="evidence" value="ECO:0007669"/>
    <property type="project" value="UniProtKB-UniRule"/>
</dbReference>
<organism evidence="11 12">
    <name type="scientific">Crassostrea virginica</name>
    <name type="common">Eastern oyster</name>
    <dbReference type="NCBI Taxonomy" id="6565"/>
    <lineage>
        <taxon>Eukaryota</taxon>
        <taxon>Metazoa</taxon>
        <taxon>Spiralia</taxon>
        <taxon>Lophotrochozoa</taxon>
        <taxon>Mollusca</taxon>
        <taxon>Bivalvia</taxon>
        <taxon>Autobranchia</taxon>
        <taxon>Pteriomorphia</taxon>
        <taxon>Ostreida</taxon>
        <taxon>Ostreoidea</taxon>
        <taxon>Ostreidae</taxon>
        <taxon>Crassostrea</taxon>
    </lineage>
</organism>
<keyword evidence="3 10" id="KW-0813">Transport</keyword>
<dbReference type="OrthoDB" id="2192830at2759"/>
<dbReference type="InterPro" id="IPR007290">
    <property type="entry name" value="Arv1"/>
</dbReference>
<evidence type="ECO:0000256" key="6">
    <source>
        <dbReference type="ARBA" id="ARBA00022989"/>
    </source>
</evidence>
<dbReference type="AlphaFoldDB" id="A0A8B8DQD8"/>
<comment type="function">
    <text evidence="10">Mediator of sterol homeostasis involved in sterol uptake, trafficking and distribution into membranes.</text>
</comment>
<comment type="similarity">
    <text evidence="2 10">Belongs to the ARV1 family.</text>
</comment>
<evidence type="ECO:0000256" key="5">
    <source>
        <dbReference type="ARBA" id="ARBA00022824"/>
    </source>
</evidence>
<dbReference type="GO" id="GO:0005794">
    <property type="term" value="C:Golgi apparatus"/>
    <property type="evidence" value="ECO:0007669"/>
    <property type="project" value="TreeGrafter"/>
</dbReference>
<comment type="caution">
    <text evidence="10">Lacks conserved residue(s) required for the propagation of feature annotation.</text>
</comment>
<evidence type="ECO:0000313" key="12">
    <source>
        <dbReference type="RefSeq" id="XP_022329191.1"/>
    </source>
</evidence>
<dbReference type="Proteomes" id="UP000694844">
    <property type="component" value="Chromosome 4"/>
</dbReference>
<keyword evidence="9 10" id="KW-0472">Membrane</keyword>
<keyword evidence="7 10" id="KW-0445">Lipid transport</keyword>
<feature type="transmembrane region" description="Helical" evidence="10">
    <location>
        <begin position="144"/>
        <end position="163"/>
    </location>
</feature>
<dbReference type="RefSeq" id="XP_022332851.1">
    <property type="nucleotide sequence ID" value="XM_022477143.1"/>
</dbReference>
<dbReference type="PANTHER" id="PTHR14467">
    <property type="entry name" value="ARV1"/>
    <property type="match status" value="1"/>
</dbReference>
<name>A0A8B8DQD8_CRAVI</name>
<keyword evidence="11" id="KW-1185">Reference proteome</keyword>
<dbReference type="Pfam" id="PF04161">
    <property type="entry name" value="Arv1"/>
    <property type="match status" value="1"/>
</dbReference>
<evidence type="ECO:0000313" key="11">
    <source>
        <dbReference type="Proteomes" id="UP000694844"/>
    </source>
</evidence>
<dbReference type="PANTHER" id="PTHR14467:SF0">
    <property type="entry name" value="PROTEIN ARV1"/>
    <property type="match status" value="1"/>
</dbReference>
<feature type="transmembrane region" description="Helical" evidence="10">
    <location>
        <begin position="102"/>
        <end position="123"/>
    </location>
</feature>
<dbReference type="GO" id="GO:0097036">
    <property type="term" value="P:regulation of plasma membrane sterol distribution"/>
    <property type="evidence" value="ECO:0007669"/>
    <property type="project" value="UniProtKB-UniRule"/>
</dbReference>
<accession>A0A8B8DQD8</accession>
<dbReference type="GO" id="GO:0005789">
    <property type="term" value="C:endoplasmic reticulum membrane"/>
    <property type="evidence" value="ECO:0007669"/>
    <property type="project" value="UniProtKB-SubCell"/>
</dbReference>
<evidence type="ECO:0000256" key="1">
    <source>
        <dbReference type="ARBA" id="ARBA00004477"/>
    </source>
</evidence>
<comment type="subcellular location">
    <subcellularLocation>
        <location evidence="1 10">Endoplasmic reticulum membrane</location>
        <topology evidence="1 10">Multi-pass membrane protein</topology>
    </subcellularLocation>
</comment>
<gene>
    <name evidence="12" type="primary">LOC111128071</name>
    <name evidence="13" type="synonym">LOC111130291</name>
</gene>
<proteinExistence type="inferred from homology"/>
<evidence type="ECO:0000256" key="3">
    <source>
        <dbReference type="ARBA" id="ARBA00022448"/>
    </source>
</evidence>
<evidence type="ECO:0000256" key="4">
    <source>
        <dbReference type="ARBA" id="ARBA00022692"/>
    </source>
</evidence>
<evidence type="ECO:0000313" key="13">
    <source>
        <dbReference type="RefSeq" id="XP_022332851.1"/>
    </source>
</evidence>
<evidence type="ECO:0000256" key="2">
    <source>
        <dbReference type="ARBA" id="ARBA00009187"/>
    </source>
</evidence>
<dbReference type="RefSeq" id="XP_022329191.1">
    <property type="nucleotide sequence ID" value="XM_022473483.1"/>
</dbReference>
<keyword evidence="6 10" id="KW-1133">Transmembrane helix</keyword>
<keyword evidence="5 10" id="KW-0256">Endoplasmic reticulum</keyword>
<reference evidence="12 13" key="1">
    <citation type="submission" date="2025-04" db="UniProtKB">
        <authorList>
            <consortium name="RefSeq"/>
        </authorList>
    </citation>
    <scope>IDENTIFICATION</scope>
    <source>
        <tissue evidence="12 13">Whole sample</tissue>
    </source>
</reference>
<dbReference type="GO" id="GO:0006665">
    <property type="term" value="P:sphingolipid metabolic process"/>
    <property type="evidence" value="ECO:0007669"/>
    <property type="project" value="TreeGrafter"/>
</dbReference>
<sequence>MKEIQRKSHTLSQIQCSAVIDKYIEYDPVVISLDILLLNRKALRHVLFNSNIKGYWKYIILLLMFDAFVKLTLQRAKGEITPVNPTYIIYSATEWDFYKNCLLASVELSSVVFVISLLVLVFSQIHVPAISSKEDPSLLNWKDIVRALILSNFGKTLVILVVLCGTQNSDTFIQLIKAYICAANVQALRVCLPSWNSAIVIALTVTGHLSSACVTRYIQIYLFGS</sequence>